<dbReference type="Pfam" id="PF01979">
    <property type="entry name" value="Amidohydro_1"/>
    <property type="match status" value="1"/>
</dbReference>
<accession>A0A3E1K4X7</accession>
<sequence length="440" mass="47091">MFQIRKALVGVLAVLFMLPAAAQSGEWLLRDANVVTMTGAPPIASQDILIRDSRIVAIEDTGRLTTKGRVVEVNGAWVIPGLHDMHVHLGTEQMLAMYVANGVTSIRVMNGNQSLLELVSGVADGGIFGPNIFLASPLLEGQPPLWPQSEPVTTPEQARQLVERYASEGYRAIKIYDGLTAPVLAATAEEAKRHSLPVVGHMPDAIELEQLLVHDPASLEHVGGYLPGWFSGGRQACDIPEWQLTRLAGRLAEAGVTVVPTLSLFHQSSNADSRELTRAQPEFNALPPGITGQFWLGATPEPGSERARAANCKSRNAERFTRALIAAGGSILPGTDSPNPWLVPGRALHLELERLVAAGMPPEQALAAATVDAAAWFGDKDRRGTIETGQPADLVVLEANPLEDIRHVGAVTGVVIRGQWQSQASLRQRWQPAAGSEAGL</sequence>
<dbReference type="AlphaFoldDB" id="A0A3E1K4X7"/>
<evidence type="ECO:0000256" key="1">
    <source>
        <dbReference type="SAM" id="SignalP"/>
    </source>
</evidence>
<dbReference type="Proteomes" id="UP000260351">
    <property type="component" value="Unassembled WGS sequence"/>
</dbReference>
<proteinExistence type="predicted"/>
<keyword evidence="1" id="KW-0732">Signal</keyword>
<name>A0A3E1K4X7_9GAMM</name>
<dbReference type="GO" id="GO:0016810">
    <property type="term" value="F:hydrolase activity, acting on carbon-nitrogen (but not peptide) bonds"/>
    <property type="evidence" value="ECO:0007669"/>
    <property type="project" value="InterPro"/>
</dbReference>
<dbReference type="Gene3D" id="2.30.40.10">
    <property type="entry name" value="Urease, subunit C, domain 1"/>
    <property type="match status" value="1"/>
</dbReference>
<protein>
    <recommendedName>
        <fullName evidence="2">Amidohydrolase-related domain-containing protein</fullName>
    </recommendedName>
</protein>
<organism evidence="3 4">
    <name type="scientific">Wenzhouxiangella sediminis</name>
    <dbReference type="NCBI Taxonomy" id="1792836"/>
    <lineage>
        <taxon>Bacteria</taxon>
        <taxon>Pseudomonadati</taxon>
        <taxon>Pseudomonadota</taxon>
        <taxon>Gammaproteobacteria</taxon>
        <taxon>Chromatiales</taxon>
        <taxon>Wenzhouxiangellaceae</taxon>
        <taxon>Wenzhouxiangella</taxon>
    </lineage>
</organism>
<evidence type="ECO:0000313" key="4">
    <source>
        <dbReference type="Proteomes" id="UP000260351"/>
    </source>
</evidence>
<comment type="caution">
    <text evidence="3">The sequence shown here is derived from an EMBL/GenBank/DDBJ whole genome shotgun (WGS) entry which is preliminary data.</text>
</comment>
<dbReference type="InterPro" id="IPR051781">
    <property type="entry name" value="Metallo-dep_Hydrolase"/>
</dbReference>
<dbReference type="OrthoDB" id="6190564at2"/>
<dbReference type="RefSeq" id="WP_116651877.1">
    <property type="nucleotide sequence ID" value="NZ_QUZK01000052.1"/>
</dbReference>
<evidence type="ECO:0000313" key="3">
    <source>
        <dbReference type="EMBL" id="RFF29071.1"/>
    </source>
</evidence>
<dbReference type="InterPro" id="IPR032466">
    <property type="entry name" value="Metal_Hydrolase"/>
</dbReference>
<gene>
    <name evidence="3" type="ORF">DZC52_14540</name>
</gene>
<dbReference type="Gene3D" id="1.20.58.520">
    <property type="entry name" value="Amidohydrolase"/>
    <property type="match status" value="1"/>
</dbReference>
<feature type="domain" description="Amidohydrolase-related" evidence="2">
    <location>
        <begin position="77"/>
        <end position="420"/>
    </location>
</feature>
<reference evidence="3 4" key="1">
    <citation type="submission" date="2018-08" db="EMBL/GenBank/DDBJ databases">
        <title>Wenzhouxiangella salilacus sp. nov., a novel bacterium isolated from a saline lake in Xinjiang Province, China.</title>
        <authorList>
            <person name="Han S."/>
        </authorList>
    </citation>
    <scope>NUCLEOTIDE SEQUENCE [LARGE SCALE GENOMIC DNA]</scope>
    <source>
        <strain evidence="3 4">XDB06</strain>
    </source>
</reference>
<dbReference type="PANTHER" id="PTHR43135:SF3">
    <property type="entry name" value="ALPHA-D-RIBOSE 1-METHYLPHOSPHONATE 5-TRIPHOSPHATE DIPHOSPHATASE"/>
    <property type="match status" value="1"/>
</dbReference>
<dbReference type="InterPro" id="IPR011059">
    <property type="entry name" value="Metal-dep_hydrolase_composite"/>
</dbReference>
<dbReference type="Gene3D" id="3.40.50.10910">
    <property type="entry name" value="Amidohydrolase"/>
    <property type="match status" value="1"/>
</dbReference>
<evidence type="ECO:0000259" key="2">
    <source>
        <dbReference type="Pfam" id="PF01979"/>
    </source>
</evidence>
<feature type="signal peptide" evidence="1">
    <location>
        <begin position="1"/>
        <end position="22"/>
    </location>
</feature>
<dbReference type="EMBL" id="QUZK01000052">
    <property type="protein sequence ID" value="RFF29071.1"/>
    <property type="molecule type" value="Genomic_DNA"/>
</dbReference>
<dbReference type="InterPro" id="IPR006680">
    <property type="entry name" value="Amidohydro-rel"/>
</dbReference>
<keyword evidence="4" id="KW-1185">Reference proteome</keyword>
<dbReference type="Gene3D" id="3.30.110.90">
    <property type="entry name" value="Amidohydrolase"/>
    <property type="match status" value="1"/>
</dbReference>
<dbReference type="SUPFAM" id="SSF51338">
    <property type="entry name" value="Composite domain of metallo-dependent hydrolases"/>
    <property type="match status" value="1"/>
</dbReference>
<dbReference type="PANTHER" id="PTHR43135">
    <property type="entry name" value="ALPHA-D-RIBOSE 1-METHYLPHOSPHONATE 5-TRIPHOSPHATE DIPHOSPHATASE"/>
    <property type="match status" value="1"/>
</dbReference>
<dbReference type="SUPFAM" id="SSF51556">
    <property type="entry name" value="Metallo-dependent hydrolases"/>
    <property type="match status" value="1"/>
</dbReference>
<feature type="chain" id="PRO_5017713889" description="Amidohydrolase-related domain-containing protein" evidence="1">
    <location>
        <begin position="23"/>
        <end position="440"/>
    </location>
</feature>